<dbReference type="AlphaFoldDB" id="A0A3B0WWG4"/>
<accession>A0A3B0WWG4</accession>
<dbReference type="EMBL" id="UOFH01000139">
    <property type="protein sequence ID" value="VAW60375.1"/>
    <property type="molecule type" value="Genomic_DNA"/>
</dbReference>
<organism evidence="1">
    <name type="scientific">hydrothermal vent metagenome</name>
    <dbReference type="NCBI Taxonomy" id="652676"/>
    <lineage>
        <taxon>unclassified sequences</taxon>
        <taxon>metagenomes</taxon>
        <taxon>ecological metagenomes</taxon>
    </lineage>
</organism>
<reference evidence="1" key="1">
    <citation type="submission" date="2018-06" db="EMBL/GenBank/DDBJ databases">
        <authorList>
            <person name="Zhirakovskaya E."/>
        </authorList>
    </citation>
    <scope>NUCLEOTIDE SEQUENCE</scope>
</reference>
<evidence type="ECO:0000313" key="1">
    <source>
        <dbReference type="EMBL" id="VAW60375.1"/>
    </source>
</evidence>
<name>A0A3B0WWG4_9ZZZZ</name>
<proteinExistence type="predicted"/>
<gene>
    <name evidence="1" type="ORF">MNBD_GAMMA08-1481</name>
</gene>
<protein>
    <submittedName>
        <fullName evidence="1">Uncharacterized protein</fullName>
    </submittedName>
</protein>
<sequence>LSEYIELVDLTGKQLREGKHG</sequence>
<feature type="non-terminal residue" evidence="1">
    <location>
        <position position="1"/>
    </location>
</feature>